<proteinExistence type="predicted"/>
<accession>A0ABT2B979</accession>
<protein>
    <submittedName>
        <fullName evidence="1">Uncharacterized protein</fullName>
    </submittedName>
</protein>
<reference evidence="1 2" key="1">
    <citation type="submission" date="2022-08" db="EMBL/GenBank/DDBJ databases">
        <authorList>
            <person name="Somphong A."/>
            <person name="Phongsopitanun W."/>
        </authorList>
    </citation>
    <scope>NUCLEOTIDE SEQUENCE [LARGE SCALE GENOMIC DNA]</scope>
    <source>
        <strain evidence="1 2">LP11</strain>
    </source>
</reference>
<dbReference type="Proteomes" id="UP001205612">
    <property type="component" value="Unassembled WGS sequence"/>
</dbReference>
<keyword evidence="2" id="KW-1185">Reference proteome</keyword>
<evidence type="ECO:0000313" key="1">
    <source>
        <dbReference type="EMBL" id="MCS0604635.1"/>
    </source>
</evidence>
<dbReference type="EMBL" id="JANUGP010000023">
    <property type="protein sequence ID" value="MCS0604635.1"/>
    <property type="molecule type" value="Genomic_DNA"/>
</dbReference>
<comment type="caution">
    <text evidence="1">The sequence shown here is derived from an EMBL/GenBank/DDBJ whole genome shotgun (WGS) entry which is preliminary data.</text>
</comment>
<organism evidence="1 2">
    <name type="scientific">Streptomyces pyxinicus</name>
    <dbReference type="NCBI Taxonomy" id="2970331"/>
    <lineage>
        <taxon>Bacteria</taxon>
        <taxon>Bacillati</taxon>
        <taxon>Actinomycetota</taxon>
        <taxon>Actinomycetes</taxon>
        <taxon>Kitasatosporales</taxon>
        <taxon>Streptomycetaceae</taxon>
        <taxon>Streptomyces</taxon>
    </lineage>
</organism>
<dbReference type="RefSeq" id="WP_258781400.1">
    <property type="nucleotide sequence ID" value="NZ_JANUGP010000023.1"/>
</dbReference>
<sequence>MTVPAAGLMPAPRTEWRGRALRQTVDPEPIFTELADCWQAFGLTVPGLPDAEWDRLTGRPPWPADL</sequence>
<name>A0ABT2B979_9ACTN</name>
<gene>
    <name evidence="1" type="ORF">NX794_25970</name>
</gene>
<evidence type="ECO:0000313" key="2">
    <source>
        <dbReference type="Proteomes" id="UP001205612"/>
    </source>
</evidence>